<dbReference type="InterPro" id="IPR000192">
    <property type="entry name" value="Aminotrans_V_dom"/>
</dbReference>
<feature type="compositionally biased region" description="Basic and acidic residues" evidence="2">
    <location>
        <begin position="98"/>
        <end position="117"/>
    </location>
</feature>
<accession>H7EL55</accession>
<keyword evidence="5" id="KW-1185">Reference proteome</keyword>
<dbReference type="PANTHER" id="PTHR43586">
    <property type="entry name" value="CYSTEINE DESULFURASE"/>
    <property type="match status" value="1"/>
</dbReference>
<sequence>MTAYFDNAATTFPKPQVVYDFMDSFYREHGGNAGRGSHALSLSAGKLISETRMRLQTILHCQNKELVFAPTATIALNMILQGLLASTPLASTPLSNRGRTEVGERSRNVVGERSRNADGERSRTVYISPFEHNAVTRVLHHFEQNGSIKVNVLPIQSNLSYDLAEIESLFKKEKPDLLVMSHASNVVGLVQPAEKLCALAKKFCCVTVLDMAQTAGLVDLNVGLETIDFAVFAGHKTLYGPTGISGFAMKAGFDLPPVLFGGTGYESANQEMPRDLPQRYEMGTLNISGIAGLYAATEWILETGVETLWKKEQEHRKRLLEILGKYDFVKLVGSTPLSSHEEFQHVGIVSVLIEGLPSDTAASVFSERNIAVRSGLQCAPLAHKTLGTFPAGTVRFSTGYFTGEEDFGELEMAMEYLKGNL</sequence>
<dbReference type="EMBL" id="AGRW01000047">
    <property type="protein sequence ID" value="EIC01780.1"/>
    <property type="molecule type" value="Genomic_DNA"/>
</dbReference>
<reference evidence="4 5" key="1">
    <citation type="submission" date="2011-09" db="EMBL/GenBank/DDBJ databases">
        <title>The draft genome of Treponema saccharophilum DSM 2985.</title>
        <authorList>
            <consortium name="US DOE Joint Genome Institute (JGI-PGF)"/>
            <person name="Lucas S."/>
            <person name="Copeland A."/>
            <person name="Lapidus A."/>
            <person name="Glavina del Rio T."/>
            <person name="Dalin E."/>
            <person name="Tice H."/>
            <person name="Bruce D."/>
            <person name="Goodwin L."/>
            <person name="Pitluck S."/>
            <person name="Peters L."/>
            <person name="Kyrpides N."/>
            <person name="Mavromatis K."/>
            <person name="Ivanova N."/>
            <person name="Markowitz V."/>
            <person name="Cheng J.-F."/>
            <person name="Hugenholtz P."/>
            <person name="Woyke T."/>
            <person name="Wu D."/>
            <person name="Gronow S."/>
            <person name="Wellnitz S."/>
            <person name="Brambilla E."/>
            <person name="Klenk H.-P."/>
            <person name="Eisen J.A."/>
        </authorList>
    </citation>
    <scope>NUCLEOTIDE SEQUENCE [LARGE SCALE GENOMIC DNA]</scope>
    <source>
        <strain evidence="4 5">DSM 2985</strain>
    </source>
</reference>
<dbReference type="STRING" id="907348.TresaDRAFT_1069"/>
<evidence type="ECO:0000256" key="2">
    <source>
        <dbReference type="SAM" id="MobiDB-lite"/>
    </source>
</evidence>
<dbReference type="OrthoDB" id="9804366at2"/>
<proteinExistence type="predicted"/>
<dbReference type="Proteomes" id="UP000003571">
    <property type="component" value="Unassembled WGS sequence"/>
</dbReference>
<dbReference type="AlphaFoldDB" id="H7EL55"/>
<evidence type="ECO:0000259" key="3">
    <source>
        <dbReference type="Pfam" id="PF00266"/>
    </source>
</evidence>
<keyword evidence="1" id="KW-0663">Pyridoxal phosphate</keyword>
<dbReference type="PATRIC" id="fig|907348.3.peg.1637"/>
<dbReference type="InterPro" id="IPR015422">
    <property type="entry name" value="PyrdxlP-dep_Trfase_small"/>
</dbReference>
<evidence type="ECO:0000256" key="1">
    <source>
        <dbReference type="ARBA" id="ARBA00022898"/>
    </source>
</evidence>
<dbReference type="Pfam" id="PF00266">
    <property type="entry name" value="Aminotran_5"/>
    <property type="match status" value="2"/>
</dbReference>
<dbReference type="InterPro" id="IPR015421">
    <property type="entry name" value="PyrdxlP-dep_Trfase_major"/>
</dbReference>
<gene>
    <name evidence="4" type="ORF">TresaDRAFT_1069</name>
</gene>
<dbReference type="Gene3D" id="3.40.640.10">
    <property type="entry name" value="Type I PLP-dependent aspartate aminotransferase-like (Major domain)"/>
    <property type="match status" value="1"/>
</dbReference>
<dbReference type="EC" id="2.8.1.7" evidence="4"/>
<dbReference type="PANTHER" id="PTHR43586:SF4">
    <property type="entry name" value="ISOPENICILLIN N EPIMERASE"/>
    <property type="match status" value="1"/>
</dbReference>
<feature type="domain" description="Aminotransferase class V" evidence="3">
    <location>
        <begin position="114"/>
        <end position="406"/>
    </location>
</feature>
<protein>
    <submittedName>
        <fullName evidence="4">Cysteine desulfurase family protein</fullName>
        <ecNumber evidence="4">2.8.1.7</ecNumber>
    </submittedName>
</protein>
<dbReference type="SUPFAM" id="SSF53383">
    <property type="entry name" value="PLP-dependent transferases"/>
    <property type="match status" value="1"/>
</dbReference>
<feature type="domain" description="Aminotransferase class V" evidence="3">
    <location>
        <begin position="4"/>
        <end position="86"/>
    </location>
</feature>
<dbReference type="Gene3D" id="3.90.1150.10">
    <property type="entry name" value="Aspartate Aminotransferase, domain 1"/>
    <property type="match status" value="1"/>
</dbReference>
<keyword evidence="4" id="KW-0808">Transferase</keyword>
<comment type="caution">
    <text evidence="4">The sequence shown here is derived from an EMBL/GenBank/DDBJ whole genome shotgun (WGS) entry which is preliminary data.</text>
</comment>
<dbReference type="GO" id="GO:0031071">
    <property type="term" value="F:cysteine desulfurase activity"/>
    <property type="evidence" value="ECO:0007669"/>
    <property type="project" value="UniProtKB-EC"/>
</dbReference>
<organism evidence="4 5">
    <name type="scientific">Treponema saccharophilum DSM 2985</name>
    <dbReference type="NCBI Taxonomy" id="907348"/>
    <lineage>
        <taxon>Bacteria</taxon>
        <taxon>Pseudomonadati</taxon>
        <taxon>Spirochaetota</taxon>
        <taxon>Spirochaetia</taxon>
        <taxon>Spirochaetales</taxon>
        <taxon>Treponemataceae</taxon>
        <taxon>Treponema</taxon>
    </lineage>
</organism>
<dbReference type="RefSeq" id="WP_002704552.1">
    <property type="nucleotide sequence ID" value="NZ_AGRW01000047.1"/>
</dbReference>
<evidence type="ECO:0000313" key="5">
    <source>
        <dbReference type="Proteomes" id="UP000003571"/>
    </source>
</evidence>
<name>H7EL55_9SPIR</name>
<feature type="region of interest" description="Disordered" evidence="2">
    <location>
        <begin position="94"/>
        <end position="117"/>
    </location>
</feature>
<dbReference type="eggNOG" id="COG0520">
    <property type="taxonomic scope" value="Bacteria"/>
</dbReference>
<dbReference type="InterPro" id="IPR015424">
    <property type="entry name" value="PyrdxlP-dep_Trfase"/>
</dbReference>
<evidence type="ECO:0000313" key="4">
    <source>
        <dbReference type="EMBL" id="EIC01780.1"/>
    </source>
</evidence>